<dbReference type="SUPFAM" id="SSF51126">
    <property type="entry name" value="Pectin lyase-like"/>
    <property type="match status" value="1"/>
</dbReference>
<evidence type="ECO:0000313" key="4">
    <source>
        <dbReference type="Proteomes" id="UP001238334"/>
    </source>
</evidence>
<keyword evidence="1" id="KW-0732">Signal</keyword>
<dbReference type="RefSeq" id="WP_270920594.1">
    <property type="nucleotide sequence ID" value="NZ_CP127247.1"/>
</dbReference>
<proteinExistence type="predicted"/>
<feature type="chain" id="PRO_5040916213" description="Autotransporter domain-containing protein" evidence="1">
    <location>
        <begin position="49"/>
        <end position="1054"/>
    </location>
</feature>
<dbReference type="EMBL" id="CP127247">
    <property type="protein sequence ID" value="WIY24414.1"/>
    <property type="molecule type" value="Genomic_DNA"/>
</dbReference>
<evidence type="ECO:0000313" key="3">
    <source>
        <dbReference type="EMBL" id="WIY24414.1"/>
    </source>
</evidence>
<dbReference type="Gene3D" id="2.160.20.20">
    <property type="match status" value="1"/>
</dbReference>
<evidence type="ECO:0000259" key="2">
    <source>
        <dbReference type="PROSITE" id="PS51208"/>
    </source>
</evidence>
<reference evidence="3 4" key="1">
    <citation type="submission" date="2023-06" db="EMBL/GenBank/DDBJ databases">
        <title>Parasedimentitalea psychrophila sp. nov., a psychrophilic bacterium isolated from deep-sea sediment.</title>
        <authorList>
            <person name="Li A."/>
        </authorList>
    </citation>
    <scope>NUCLEOTIDE SEQUENCE [LARGE SCALE GENOMIC DNA]</scope>
    <source>
        <strain evidence="3 4">QS115</strain>
    </source>
</reference>
<protein>
    <recommendedName>
        <fullName evidence="2">Autotransporter domain-containing protein</fullName>
    </recommendedName>
</protein>
<dbReference type="KEGG" id="ppso:QPJ95_17820"/>
<evidence type="ECO:0000256" key="1">
    <source>
        <dbReference type="SAM" id="SignalP"/>
    </source>
</evidence>
<dbReference type="InterPro" id="IPR005546">
    <property type="entry name" value="Autotransporte_beta"/>
</dbReference>
<name>A0A9Y2KXR4_9RHOB</name>
<dbReference type="InterPro" id="IPR012332">
    <property type="entry name" value="Autotransporter_pectin_lyase_C"/>
</dbReference>
<dbReference type="InterPro" id="IPR036709">
    <property type="entry name" value="Autotransporte_beta_dom_sf"/>
</dbReference>
<dbReference type="AlphaFoldDB" id="A0A9Y2KXR4"/>
<sequence>MLKTQVTVQQNGIRQKSLRRCCRFGHATELVCVLATGATLLLPATASAADRTWSKPGPGNWNATEDNWNGGTVAFTNPTDDAIFDPAADGATVTINLGAITAATVTSSASGLTIYGSGTDTLAVTGLISITSGELTLDTITTTTGAVTIASGATLNVSTNKVLSADSIDNSGALTVADGATVEAAGEIHNESTGTVTLSAGAVLNSDSNSSGSEIVRNDGAIVVNAGVGTVAVGSSALTNQGTGTIAVNTGTMNGITTLTNSSTSATAIDVASGATLGFTTLNSSAGTITAAGNLDGNVLLTGTAGLDLNDGSITGALDNQSSTAITLDGTVTGLFTQSTEATASTTIDGTSTFTAGIDIDEGTLTVNAATSADVDVANAATYDQNAAVTGNVTTASYDADIGANITGTLTQTGGQIDIDGDTTVSGIISVNGGTLTVLSPRTLTSTSGITTGALGTLDVDGTVDLATALTNNGTLDLDGDITGNQTVTNTGIATLAGDITGTYSQSAGSTTVDGASTVSGLTSITGGAFTVNTGQTYTATGGFSNSGGTVNLLQNATLSGTTSLLSGSLVAQASGLSITGNITLGASATINMADGSTFTALTVSGAFTGAGGIVSLDVDLNAGTSDSIVALGSGASSGTIQISLNDLTTAGTYGAISSSGIVLLDLETTSTLTATISGALPQDDQNVYVYTLGTISGDIVLLSQTNNAIAGLSGAIASAQSLVAAAINRPTSPFVTSLSAVDEDEKCRPGGWVRMVGGNGSATGTATTATSSTTTTTDTNFAGIQIGGDSTCFNSLIQENGWDLSYGLIAGYNIATSEQAIPGISGAIESITDLDMDQAYGGFYLVGARGRFSFDVQGWIDKTDFTVNSNPVGSGTAFPVNDSKFDTSSYTLSAAASYAFSVPNQPQMFFVPTVGLSTTNTSDATLSFTDGSSLLLNETTTNIAFIGGTLTYSDFNEITGARTALFSTLTHYVNLSDDSTSVFTDTSSSSTDITSSALPDYTELSLGYSYNRELRRDRTTGSLRKLSVSIRADGRFGPGFDSYGLTGQVRLQF</sequence>
<dbReference type="Proteomes" id="UP001238334">
    <property type="component" value="Chromosome"/>
</dbReference>
<organism evidence="3 4">
    <name type="scientific">Parasedimentitalea psychrophila</name>
    <dbReference type="NCBI Taxonomy" id="2997337"/>
    <lineage>
        <taxon>Bacteria</taxon>
        <taxon>Pseudomonadati</taxon>
        <taxon>Pseudomonadota</taxon>
        <taxon>Alphaproteobacteria</taxon>
        <taxon>Rhodobacterales</taxon>
        <taxon>Paracoccaceae</taxon>
        <taxon>Parasedimentitalea</taxon>
    </lineage>
</organism>
<dbReference type="InterPro" id="IPR011050">
    <property type="entry name" value="Pectin_lyase_fold/virulence"/>
</dbReference>
<feature type="signal peptide" evidence="1">
    <location>
        <begin position="1"/>
        <end position="48"/>
    </location>
</feature>
<gene>
    <name evidence="3" type="ORF">QPJ95_17820</name>
</gene>
<dbReference type="PROSITE" id="PS51208">
    <property type="entry name" value="AUTOTRANSPORTER"/>
    <property type="match status" value="1"/>
</dbReference>
<keyword evidence="4" id="KW-1185">Reference proteome</keyword>
<dbReference type="SUPFAM" id="SSF103515">
    <property type="entry name" value="Autotransporter"/>
    <property type="match status" value="1"/>
</dbReference>
<feature type="domain" description="Autotransporter" evidence="2">
    <location>
        <begin position="745"/>
        <end position="1054"/>
    </location>
</feature>
<accession>A0A9Y2KXR4</accession>